<sequence length="284" mass="33261">MSTRQGSLRRSTKTLSGLFSPKLSISTSQEKYITDISDELSYAEDEEARNALTTLSFEIQKIGNEMCAIKNENILLKEQLKITNNEKTGLLSQYNLMKETFEKEIMELKQLLKQEKDRLKERLNDFELKKQEFEDKIAQIQLEKQKSEAKLKRETEKIKEIYKKALDERDTKINHLKLYLNRTKKVKEKVKSILQPNEELSVRTYEEEPKVKKALHTKSKSYAPSSGKFQQLCKTIVQLEKEQAELRQNSIESSSVKSLMQYNEAKIKELRVLQEELYRSKGLV</sequence>
<dbReference type="AlphaFoldDB" id="A0A1R2CS96"/>
<proteinExistence type="predicted"/>
<name>A0A1R2CS96_9CILI</name>
<dbReference type="Proteomes" id="UP000187209">
    <property type="component" value="Unassembled WGS sequence"/>
</dbReference>
<organism evidence="2 3">
    <name type="scientific">Stentor coeruleus</name>
    <dbReference type="NCBI Taxonomy" id="5963"/>
    <lineage>
        <taxon>Eukaryota</taxon>
        <taxon>Sar</taxon>
        <taxon>Alveolata</taxon>
        <taxon>Ciliophora</taxon>
        <taxon>Postciliodesmatophora</taxon>
        <taxon>Heterotrichea</taxon>
        <taxon>Heterotrichida</taxon>
        <taxon>Stentoridae</taxon>
        <taxon>Stentor</taxon>
    </lineage>
</organism>
<protein>
    <submittedName>
        <fullName evidence="2">Uncharacterized protein</fullName>
    </submittedName>
</protein>
<evidence type="ECO:0000313" key="2">
    <source>
        <dbReference type="EMBL" id="OMJ91882.1"/>
    </source>
</evidence>
<comment type="caution">
    <text evidence="2">The sequence shown here is derived from an EMBL/GenBank/DDBJ whole genome shotgun (WGS) entry which is preliminary data.</text>
</comment>
<evidence type="ECO:0000256" key="1">
    <source>
        <dbReference type="SAM" id="Coils"/>
    </source>
</evidence>
<gene>
    <name evidence="2" type="ORF">SteCoe_5438</name>
</gene>
<feature type="coiled-coil region" evidence="1">
    <location>
        <begin position="91"/>
        <end position="168"/>
    </location>
</feature>
<keyword evidence="3" id="KW-1185">Reference proteome</keyword>
<accession>A0A1R2CS96</accession>
<evidence type="ECO:0000313" key="3">
    <source>
        <dbReference type="Proteomes" id="UP000187209"/>
    </source>
</evidence>
<keyword evidence="1" id="KW-0175">Coiled coil</keyword>
<reference evidence="2 3" key="1">
    <citation type="submission" date="2016-11" db="EMBL/GenBank/DDBJ databases">
        <title>The macronuclear genome of Stentor coeruleus: a giant cell with tiny introns.</title>
        <authorList>
            <person name="Slabodnick M."/>
            <person name="Ruby J.G."/>
            <person name="Reiff S.B."/>
            <person name="Swart E.C."/>
            <person name="Gosai S."/>
            <person name="Prabakaran S."/>
            <person name="Witkowska E."/>
            <person name="Larue G.E."/>
            <person name="Fisher S."/>
            <person name="Freeman R.M."/>
            <person name="Gunawardena J."/>
            <person name="Chu W."/>
            <person name="Stover N.A."/>
            <person name="Gregory B.D."/>
            <person name="Nowacki M."/>
            <person name="Derisi J."/>
            <person name="Roy S.W."/>
            <person name="Marshall W.F."/>
            <person name="Sood P."/>
        </authorList>
    </citation>
    <scope>NUCLEOTIDE SEQUENCE [LARGE SCALE GENOMIC DNA]</scope>
    <source>
        <strain evidence="2">WM001</strain>
    </source>
</reference>
<dbReference type="EMBL" id="MPUH01000072">
    <property type="protein sequence ID" value="OMJ91882.1"/>
    <property type="molecule type" value="Genomic_DNA"/>
</dbReference>